<keyword evidence="1" id="KW-0472">Membrane</keyword>
<gene>
    <name evidence="2" type="ORF">CLVI_05230</name>
</gene>
<keyword evidence="1" id="KW-1133">Transmembrane helix</keyword>
<dbReference type="AlphaFoldDB" id="A0A2T0BJ02"/>
<reference evidence="2 3" key="1">
    <citation type="submission" date="2018-03" db="EMBL/GenBank/DDBJ databases">
        <title>Genome sequence of Clostridium vincentii DSM 10228.</title>
        <authorList>
            <person name="Poehlein A."/>
            <person name="Daniel R."/>
        </authorList>
    </citation>
    <scope>NUCLEOTIDE SEQUENCE [LARGE SCALE GENOMIC DNA]</scope>
    <source>
        <strain evidence="2 3">DSM 10228</strain>
    </source>
</reference>
<accession>A0A2T0BJ02</accession>
<proteinExistence type="predicted"/>
<feature type="transmembrane region" description="Helical" evidence="1">
    <location>
        <begin position="7"/>
        <end position="26"/>
    </location>
</feature>
<comment type="caution">
    <text evidence="2">The sequence shown here is derived from an EMBL/GenBank/DDBJ whole genome shotgun (WGS) entry which is preliminary data.</text>
</comment>
<dbReference type="Proteomes" id="UP000239471">
    <property type="component" value="Unassembled WGS sequence"/>
</dbReference>
<keyword evidence="3" id="KW-1185">Reference proteome</keyword>
<dbReference type="OrthoDB" id="2082016at2"/>
<evidence type="ECO:0000313" key="2">
    <source>
        <dbReference type="EMBL" id="PRR83869.1"/>
    </source>
</evidence>
<dbReference type="RefSeq" id="WP_106058562.1">
    <property type="nucleotide sequence ID" value="NZ_PVXQ01000004.1"/>
</dbReference>
<sequence length="194" mass="22522">MKDTKKRILIGVIILTIIFVGSFFQFNKYLENKNLEQEEAEQTAITRDKAAVLSEDVLIILFKGETQERVTTLKDIKNELALEGQVSEQNLTKVLEKKGYSLEAVEDTELTYKRSIEESIEANKYYIKEYEGYFAIYKSDSDGNLLIENPTTDIFKDKKQFSQLPQSDQDMINNLEFKYTDRNETEDKISELIS</sequence>
<evidence type="ECO:0000256" key="1">
    <source>
        <dbReference type="SAM" id="Phobius"/>
    </source>
</evidence>
<evidence type="ECO:0000313" key="3">
    <source>
        <dbReference type="Proteomes" id="UP000239471"/>
    </source>
</evidence>
<name>A0A2T0BJ02_9CLOT</name>
<organism evidence="2 3">
    <name type="scientific">Clostridium vincentii</name>
    <dbReference type="NCBI Taxonomy" id="52704"/>
    <lineage>
        <taxon>Bacteria</taxon>
        <taxon>Bacillati</taxon>
        <taxon>Bacillota</taxon>
        <taxon>Clostridia</taxon>
        <taxon>Eubacteriales</taxon>
        <taxon>Clostridiaceae</taxon>
        <taxon>Clostridium</taxon>
    </lineage>
</organism>
<keyword evidence="1" id="KW-0812">Transmembrane</keyword>
<dbReference type="EMBL" id="PVXQ01000004">
    <property type="protein sequence ID" value="PRR83869.1"/>
    <property type="molecule type" value="Genomic_DNA"/>
</dbReference>
<protein>
    <submittedName>
        <fullName evidence="2">Uncharacterized protein</fullName>
    </submittedName>
</protein>